<dbReference type="PANTHER" id="PTHR32428:SF3">
    <property type="entry name" value="PROLINE-RICH PROTEIN 5-LIKE"/>
    <property type="match status" value="1"/>
</dbReference>
<reference evidence="2 3" key="1">
    <citation type="submission" date="2019-04" db="EMBL/GenBank/DDBJ databases">
        <title>The sequence and de novo assembly of Takifugu bimaculatus genome using PacBio and Hi-C technologies.</title>
        <authorList>
            <person name="Xu P."/>
            <person name="Liu B."/>
            <person name="Zhou Z."/>
        </authorList>
    </citation>
    <scope>NUCLEOTIDE SEQUENCE [LARGE SCALE GENOMIC DNA]</scope>
    <source>
        <strain evidence="2">TB-2018</strain>
        <tissue evidence="2">Muscle</tissue>
    </source>
</reference>
<dbReference type="GO" id="GO:0038203">
    <property type="term" value="P:TORC2 signaling"/>
    <property type="evidence" value="ECO:0007669"/>
    <property type="project" value="TreeGrafter"/>
</dbReference>
<dbReference type="Proteomes" id="UP000516260">
    <property type="component" value="Chromosome 12"/>
</dbReference>
<organism evidence="2 3">
    <name type="scientific">Takifugu bimaculatus</name>
    <dbReference type="NCBI Taxonomy" id="433685"/>
    <lineage>
        <taxon>Eukaryota</taxon>
        <taxon>Metazoa</taxon>
        <taxon>Chordata</taxon>
        <taxon>Craniata</taxon>
        <taxon>Vertebrata</taxon>
        <taxon>Euteleostomi</taxon>
        <taxon>Actinopterygii</taxon>
        <taxon>Neopterygii</taxon>
        <taxon>Teleostei</taxon>
        <taxon>Neoteleostei</taxon>
        <taxon>Acanthomorphata</taxon>
        <taxon>Eupercaria</taxon>
        <taxon>Tetraodontiformes</taxon>
        <taxon>Tetradontoidea</taxon>
        <taxon>Tetraodontidae</taxon>
        <taxon>Takifugu</taxon>
    </lineage>
</organism>
<dbReference type="GO" id="GO:0031932">
    <property type="term" value="C:TORC2 complex"/>
    <property type="evidence" value="ECO:0007669"/>
    <property type="project" value="TreeGrafter"/>
</dbReference>
<dbReference type="InterPro" id="IPR013745">
    <property type="entry name" value="Bit61/PRR5"/>
</dbReference>
<dbReference type="Pfam" id="PF08539">
    <property type="entry name" value="HbrB"/>
    <property type="match status" value="1"/>
</dbReference>
<gene>
    <name evidence="2" type="ORF">fugu_011913</name>
</gene>
<comment type="caution">
    <text evidence="2">The sequence shown here is derived from an EMBL/GenBank/DDBJ whole genome shotgun (WGS) entry which is preliminary data.</text>
</comment>
<dbReference type="EMBL" id="SWLE01000004">
    <property type="protein sequence ID" value="TNN00667.1"/>
    <property type="molecule type" value="Genomic_DNA"/>
</dbReference>
<dbReference type="PANTHER" id="PTHR32428">
    <property type="entry name" value="TARGET OF RAPAMYCIN COMPLEX 2 SUBUNIT BIT61-RELATED"/>
    <property type="match status" value="1"/>
</dbReference>
<dbReference type="SUPFAM" id="SSF74788">
    <property type="entry name" value="Cullin repeat-like"/>
    <property type="match status" value="1"/>
</dbReference>
<evidence type="ECO:0000313" key="2">
    <source>
        <dbReference type="EMBL" id="TNN00667.1"/>
    </source>
</evidence>
<accession>A0A4Z2C8V6</accession>
<comment type="similarity">
    <text evidence="1">Belongs to the PROTOR family.</text>
</comment>
<proteinExistence type="inferred from homology"/>
<keyword evidence="3" id="KW-1185">Reference proteome</keyword>
<dbReference type="InterPro" id="IPR016159">
    <property type="entry name" value="Cullin_repeat-like_dom_sf"/>
</dbReference>
<evidence type="ECO:0008006" key="4">
    <source>
        <dbReference type="Google" id="ProtNLM"/>
    </source>
</evidence>
<protein>
    <recommendedName>
        <fullName evidence="4">Proline-rich protein 5-like</fullName>
    </recommendedName>
</protein>
<dbReference type="AlphaFoldDB" id="A0A4Z2C8V6"/>
<evidence type="ECO:0000313" key="3">
    <source>
        <dbReference type="Proteomes" id="UP000516260"/>
    </source>
</evidence>
<name>A0A4Z2C8V6_9TELE</name>
<evidence type="ECO:0000256" key="1">
    <source>
        <dbReference type="ARBA" id="ARBA00010453"/>
    </source>
</evidence>
<sequence>MCLKPEGVFFSLCLWKFQPPHILKLGGSLGKSHRLLVNVELHSHSSLQEEGGVCPSDVLFVKDLLSCWFFSSSEPNQNLCPGCMMGSFRRPRPRFMSSPVLSDLARFHASSPAVQISNTSVWNSVQSAVIKVFEGRELQANELYTLNESIRWLLKTEMGSFITDYFQNQLLTRGLSDVLDQVLVHSGDEQLTILADAWVRFFTDVLPTLQAIFYPVQGQELTVRQMALVAFRDLVLLKLHLEDTLGTAAYVPPAVTQMLLVLQGVHESGGPSLEYYQLERLVELVVSPYLSNHLHNRSHLLLDSGPLHSSGSLLSNLSQPEITITQHHTSSESSSLAPLVEQEGEAYLEKSGGVRRHTVANVNSDVQLLSASRRIHAGMDEGSVVGGDEGCVRILSPRPFSSQPDMVESPRGGVIC</sequence>